<protein>
    <submittedName>
        <fullName evidence="1">Uncharacterized protein</fullName>
    </submittedName>
</protein>
<accession>A0AAV7K662</accession>
<comment type="caution">
    <text evidence="1">The sequence shown here is derived from an EMBL/GenBank/DDBJ whole genome shotgun (WGS) entry which is preliminary data.</text>
</comment>
<dbReference type="EMBL" id="JAKMXF010000144">
    <property type="protein sequence ID" value="KAI6656461.1"/>
    <property type="molecule type" value="Genomic_DNA"/>
</dbReference>
<dbReference type="Gene3D" id="2.130.10.10">
    <property type="entry name" value="YVTN repeat-like/Quinoprotein amine dehydrogenase"/>
    <property type="match status" value="1"/>
</dbReference>
<keyword evidence="2" id="KW-1185">Reference proteome</keyword>
<proteinExistence type="predicted"/>
<dbReference type="InterPro" id="IPR015943">
    <property type="entry name" value="WD40/YVTN_repeat-like_dom_sf"/>
</dbReference>
<dbReference type="InterPro" id="IPR036322">
    <property type="entry name" value="WD40_repeat_dom_sf"/>
</dbReference>
<name>A0AAV7K662_9METZ</name>
<evidence type="ECO:0000313" key="2">
    <source>
        <dbReference type="Proteomes" id="UP001165289"/>
    </source>
</evidence>
<dbReference type="AlphaFoldDB" id="A0AAV7K662"/>
<sequence length="155" mass="17177">MLGANTQSILKPIQNYGIGSARYCSGFDAGLISKNKHCFDMPSGMFVVRWDINKKTQIFKKQLHNSLIGCHIINKSHTMCLTVAFGGGLSLWDTNYNLLDTVQLSYCMDIRCAAWRRDGAQVCIAGVGYGSAVLCYDVMNSKLKLSWRTCPPGKL</sequence>
<dbReference type="SUPFAM" id="SSF50978">
    <property type="entry name" value="WD40 repeat-like"/>
    <property type="match status" value="1"/>
</dbReference>
<reference evidence="1 2" key="1">
    <citation type="journal article" date="2023" name="BMC Biol.">
        <title>The compact genome of the sponge Oopsacas minuta (Hexactinellida) is lacking key metazoan core genes.</title>
        <authorList>
            <person name="Santini S."/>
            <person name="Schenkelaars Q."/>
            <person name="Jourda C."/>
            <person name="Duchesne M."/>
            <person name="Belahbib H."/>
            <person name="Rocher C."/>
            <person name="Selva M."/>
            <person name="Riesgo A."/>
            <person name="Vervoort M."/>
            <person name="Leys S.P."/>
            <person name="Kodjabachian L."/>
            <person name="Le Bivic A."/>
            <person name="Borchiellini C."/>
            <person name="Claverie J.M."/>
            <person name="Renard E."/>
        </authorList>
    </citation>
    <scope>NUCLEOTIDE SEQUENCE [LARGE SCALE GENOMIC DNA]</scope>
    <source>
        <strain evidence="1">SPO-2</strain>
    </source>
</reference>
<dbReference type="Proteomes" id="UP001165289">
    <property type="component" value="Unassembled WGS sequence"/>
</dbReference>
<evidence type="ECO:0000313" key="1">
    <source>
        <dbReference type="EMBL" id="KAI6656461.1"/>
    </source>
</evidence>
<gene>
    <name evidence="1" type="ORF">LOD99_1257</name>
</gene>
<organism evidence="1 2">
    <name type="scientific">Oopsacas minuta</name>
    <dbReference type="NCBI Taxonomy" id="111878"/>
    <lineage>
        <taxon>Eukaryota</taxon>
        <taxon>Metazoa</taxon>
        <taxon>Porifera</taxon>
        <taxon>Hexactinellida</taxon>
        <taxon>Hexasterophora</taxon>
        <taxon>Lyssacinosida</taxon>
        <taxon>Leucopsacidae</taxon>
        <taxon>Oopsacas</taxon>
    </lineage>
</organism>